<name>A0ACD1ACT1_9FIRM</name>
<accession>A0ACD1ACT1</accession>
<sequence>MRYHQDMKRRIMLIGNSRVGKSSLANCINSENLEVMKSQAISYGKNTIDTPGEYLESPMMHKYIISASQDADAVLFVQSFDQPIFSFPPNFAQVFNCPKIGVITKADLKEKRHELRLLSDNFKQMGVAEPYFITSSHTKSGIEELKKYLSSL</sequence>
<protein>
    <submittedName>
        <fullName evidence="1">Ethanolamine utilization protein EutP</fullName>
    </submittedName>
</protein>
<keyword evidence="2" id="KW-1185">Reference proteome</keyword>
<proteinExistence type="predicted"/>
<dbReference type="EMBL" id="CP042469">
    <property type="protein sequence ID" value="QOX64048.1"/>
    <property type="molecule type" value="Genomic_DNA"/>
</dbReference>
<gene>
    <name evidence="1" type="ORF">FRZ06_12230</name>
</gene>
<evidence type="ECO:0000313" key="1">
    <source>
        <dbReference type="EMBL" id="QOX64048.1"/>
    </source>
</evidence>
<organism evidence="1 2">
    <name type="scientific">Anoxybacterium hadale</name>
    <dbReference type="NCBI Taxonomy" id="3408580"/>
    <lineage>
        <taxon>Bacteria</taxon>
        <taxon>Bacillati</taxon>
        <taxon>Bacillota</taxon>
        <taxon>Clostridia</taxon>
        <taxon>Peptostreptococcales</taxon>
        <taxon>Anaerovoracaceae</taxon>
        <taxon>Anoxybacterium</taxon>
    </lineage>
</organism>
<reference evidence="1" key="1">
    <citation type="submission" date="2019-08" db="EMBL/GenBank/DDBJ databases">
        <title>Genome sequence of Clostridiales bacterium MT110.</title>
        <authorList>
            <person name="Cao J."/>
        </authorList>
    </citation>
    <scope>NUCLEOTIDE SEQUENCE</scope>
    <source>
        <strain evidence="1">MT110</strain>
    </source>
</reference>
<evidence type="ECO:0000313" key="2">
    <source>
        <dbReference type="Proteomes" id="UP000594014"/>
    </source>
</evidence>
<dbReference type="Proteomes" id="UP000594014">
    <property type="component" value="Chromosome"/>
</dbReference>